<dbReference type="GO" id="GO:0005524">
    <property type="term" value="F:ATP binding"/>
    <property type="evidence" value="ECO:0007669"/>
    <property type="project" value="UniProtKB-UniRule"/>
</dbReference>
<dbReference type="PROSITE" id="PS50927">
    <property type="entry name" value="BULB_LECTIN"/>
    <property type="match status" value="1"/>
</dbReference>
<dbReference type="InterPro" id="IPR024171">
    <property type="entry name" value="SRK-like_kinase"/>
</dbReference>
<evidence type="ECO:0000256" key="14">
    <source>
        <dbReference type="ARBA" id="ARBA00023170"/>
    </source>
</evidence>
<dbReference type="Pfam" id="PF01453">
    <property type="entry name" value="B_lectin"/>
    <property type="match status" value="1"/>
</dbReference>
<dbReference type="SMART" id="SM00220">
    <property type="entry name" value="S_TKc"/>
    <property type="match status" value="1"/>
</dbReference>
<dbReference type="InterPro" id="IPR011009">
    <property type="entry name" value="Kinase-like_dom_sf"/>
</dbReference>
<dbReference type="SUPFAM" id="SSF56112">
    <property type="entry name" value="Protein kinase-like (PK-like)"/>
    <property type="match status" value="1"/>
</dbReference>
<name>A0A068UAW8_COFCA</name>
<evidence type="ECO:0000256" key="2">
    <source>
        <dbReference type="ARBA" id="ARBA00022527"/>
    </source>
</evidence>
<dbReference type="EMBL" id="HG739097">
    <property type="protein sequence ID" value="CDP04773.1"/>
    <property type="molecule type" value="Genomic_DNA"/>
</dbReference>
<dbReference type="AlphaFoldDB" id="A0A068UAW8"/>
<evidence type="ECO:0000256" key="10">
    <source>
        <dbReference type="ARBA" id="ARBA00022840"/>
    </source>
</evidence>
<dbReference type="PROSITE" id="PS00108">
    <property type="entry name" value="PROTEIN_KINASE_ST"/>
    <property type="match status" value="1"/>
</dbReference>
<dbReference type="PhylomeDB" id="A0A068UAW8"/>
<dbReference type="PIRSF" id="PIRSF000641">
    <property type="entry name" value="SRK"/>
    <property type="match status" value="1"/>
</dbReference>
<dbReference type="GO" id="GO:0030246">
    <property type="term" value="F:carbohydrate binding"/>
    <property type="evidence" value="ECO:0007669"/>
    <property type="project" value="UniProtKB-KW"/>
</dbReference>
<dbReference type="FunFam" id="3.30.200.20:FF:000059">
    <property type="entry name" value="S-receptor-like serine/threonine-protein kinase"/>
    <property type="match status" value="1"/>
</dbReference>
<evidence type="ECO:0000256" key="1">
    <source>
        <dbReference type="ARBA" id="ARBA00004479"/>
    </source>
</evidence>
<dbReference type="Pfam" id="PF00069">
    <property type="entry name" value="Pkinase"/>
    <property type="match status" value="1"/>
</dbReference>
<dbReference type="GO" id="GO:0016020">
    <property type="term" value="C:membrane"/>
    <property type="evidence" value="ECO:0007669"/>
    <property type="project" value="UniProtKB-SubCell"/>
</dbReference>
<evidence type="ECO:0000256" key="19">
    <source>
        <dbReference type="PROSITE-ProRule" id="PRU00076"/>
    </source>
</evidence>
<evidence type="ECO:0000256" key="16">
    <source>
        <dbReference type="ARBA" id="ARBA00047899"/>
    </source>
</evidence>
<dbReference type="GO" id="GO:0106310">
    <property type="term" value="F:protein serine kinase activity"/>
    <property type="evidence" value="ECO:0007669"/>
    <property type="project" value="RHEA"/>
</dbReference>
<dbReference type="FunFam" id="2.90.10.10:FF:000013">
    <property type="entry name" value="G-type lectin S-receptor-like serine/threonine-protein kinase LECRK1"/>
    <property type="match status" value="1"/>
</dbReference>
<sequence>MAVFLLFLLSSVSCLATALAQQSHLNISLGSSLTPTGNSSSWSSHSGLFAFGFYQQGNGYAVGIYLAGIPGKTVIWTANRLSPVFPSNVSLVLSSDGRLILQHTQGQDIVIADPSESISSASMLDSGNFVLYNSDKKIVWQSFEDPTNTLLPGQQLATGHELYSSVSETDDSTGIFRIKMQDDGNLVQYPVRKPDTSEYAYYASNTFGNGVTLNLDGDGHLYLINSSLTILSNLTKGGYPQDGRVYMAKIDVDGIFRLYSYSSNHGNRSILWESVEDKCAPKGLCGPNGFCTMMDNVSECRCPPGFDFVNPGNWSSGCERNFTAESCKSNSITNVKYEIRSLENTVWEDNAFATMETSTQEDCEKQCLDDCNCEAAFYKDGECRKQKLPLTYGKRTSDSNVALVKVGTLASISEGVIPSSPPKSIKKEIRVDILVIGISLAVFGVMISVIAGVYVHRNQVRAYKKITQNGNVEYVEDAAPKAFTFDELEVATNDFREELGRGAFGAVYKGVFPNSGKVVAVKKLEKLLVEGEKEFQNEIRVIGRTHHRNLVQLLGYCLDGNKRLLVYEYMSNGSLGNILFKPENHPWWDERIRIASDVARGILYLHEECETQIIHCDIKPENILMDDSRCAKISDFGLAKPLDHDRTRTYTAVRGTRGYVAPEWHRNLPVTVKADVYSYGILLLEIICCRKNVDSRFPEEQSILEVWAYDCFVDGELHKLVGEEEAVDMTKLERMIRIALWCIQNEPTLRPSMKKVVLMLEGTVDVPVPPSPDSFFSAM</sequence>
<evidence type="ECO:0000256" key="3">
    <source>
        <dbReference type="ARBA" id="ARBA00022536"/>
    </source>
</evidence>
<dbReference type="PROSITE" id="PS50026">
    <property type="entry name" value="EGF_3"/>
    <property type="match status" value="1"/>
</dbReference>
<keyword evidence="14" id="KW-0675">Receptor</keyword>
<dbReference type="FunFam" id="1.10.510.10:FF:000237">
    <property type="entry name" value="G-type lectin S-receptor-like serine/threonine-protein kinase"/>
    <property type="match status" value="1"/>
</dbReference>
<feature type="chain" id="PRO_5001654710" description="Receptor-like serine/threonine-protein kinase" evidence="22">
    <location>
        <begin position="21"/>
        <end position="779"/>
    </location>
</feature>
<dbReference type="Gene3D" id="2.90.10.30">
    <property type="match status" value="1"/>
</dbReference>
<reference evidence="28" key="1">
    <citation type="journal article" date="2014" name="Science">
        <title>The coffee genome provides insight into the convergent evolution of caffeine biosynthesis.</title>
        <authorList>
            <person name="Denoeud F."/>
            <person name="Carretero-Paulet L."/>
            <person name="Dereeper A."/>
            <person name="Droc G."/>
            <person name="Guyot R."/>
            <person name="Pietrella M."/>
            <person name="Zheng C."/>
            <person name="Alberti A."/>
            <person name="Anthony F."/>
            <person name="Aprea G."/>
            <person name="Aury J.M."/>
            <person name="Bento P."/>
            <person name="Bernard M."/>
            <person name="Bocs S."/>
            <person name="Campa C."/>
            <person name="Cenci A."/>
            <person name="Combes M.C."/>
            <person name="Crouzillat D."/>
            <person name="Da Silva C."/>
            <person name="Daddiego L."/>
            <person name="De Bellis F."/>
            <person name="Dussert S."/>
            <person name="Garsmeur O."/>
            <person name="Gayraud T."/>
            <person name="Guignon V."/>
            <person name="Jahn K."/>
            <person name="Jamilloux V."/>
            <person name="Joet T."/>
            <person name="Labadie K."/>
            <person name="Lan T."/>
            <person name="Leclercq J."/>
            <person name="Lepelley M."/>
            <person name="Leroy T."/>
            <person name="Li L.T."/>
            <person name="Librado P."/>
            <person name="Lopez L."/>
            <person name="Munoz A."/>
            <person name="Noel B."/>
            <person name="Pallavicini A."/>
            <person name="Perrotta G."/>
            <person name="Poncet V."/>
            <person name="Pot D."/>
            <person name="Priyono X."/>
            <person name="Rigoreau M."/>
            <person name="Rouard M."/>
            <person name="Rozas J."/>
            <person name="Tranchant-Dubreuil C."/>
            <person name="VanBuren R."/>
            <person name="Zhang Q."/>
            <person name="Andrade A.C."/>
            <person name="Argout X."/>
            <person name="Bertrand B."/>
            <person name="de Kochko A."/>
            <person name="Graziosi G."/>
            <person name="Henry R.J."/>
            <person name="Jayarama X."/>
            <person name="Ming R."/>
            <person name="Nagai C."/>
            <person name="Rounsley S."/>
            <person name="Sankoff D."/>
            <person name="Giuliano G."/>
            <person name="Albert V.A."/>
            <person name="Wincker P."/>
            <person name="Lashermes P."/>
        </authorList>
    </citation>
    <scope>NUCLEOTIDE SEQUENCE [LARGE SCALE GENOMIC DNA]</scope>
    <source>
        <strain evidence="28">cv. DH200-94</strain>
    </source>
</reference>
<evidence type="ECO:0000256" key="21">
    <source>
        <dbReference type="SAM" id="Phobius"/>
    </source>
</evidence>
<evidence type="ECO:0000256" key="8">
    <source>
        <dbReference type="ARBA" id="ARBA00022741"/>
    </source>
</evidence>
<dbReference type="InterPro" id="IPR051343">
    <property type="entry name" value="G-type_lectin_kinases/EP1-like"/>
</dbReference>
<dbReference type="PROSITE" id="PS50011">
    <property type="entry name" value="PROTEIN_KINASE_DOM"/>
    <property type="match status" value="1"/>
</dbReference>
<dbReference type="OrthoDB" id="758220at2759"/>
<keyword evidence="12 21" id="KW-0472">Membrane</keyword>
<comment type="caution">
    <text evidence="19">Lacks conserved residue(s) required for the propagation of feature annotation.</text>
</comment>
<dbReference type="FunFam" id="2.90.10.10:FF:000026">
    <property type="entry name" value="Serine/threonine-protein kinase"/>
    <property type="match status" value="1"/>
</dbReference>
<evidence type="ECO:0000256" key="20">
    <source>
        <dbReference type="PROSITE-ProRule" id="PRU10141"/>
    </source>
</evidence>
<keyword evidence="6 22" id="KW-0732">Signal</keyword>
<keyword evidence="11 21" id="KW-1133">Transmembrane helix</keyword>
<evidence type="ECO:0000256" key="12">
    <source>
        <dbReference type="ARBA" id="ARBA00023136"/>
    </source>
</evidence>
<comment type="similarity">
    <text evidence="18">Belongs to the protein kinase superfamily. Ser/Thr protein kinase family.</text>
</comment>
<dbReference type="SMART" id="SM00108">
    <property type="entry name" value="B_lectin"/>
    <property type="match status" value="2"/>
</dbReference>
<dbReference type="InterPro" id="IPR036426">
    <property type="entry name" value="Bulb-type_lectin_dom_sf"/>
</dbReference>
<dbReference type="Gene3D" id="1.10.510.10">
    <property type="entry name" value="Transferase(Phosphotransferase) domain 1"/>
    <property type="match status" value="1"/>
</dbReference>
<feature type="domain" description="Protein kinase" evidence="23">
    <location>
        <begin position="493"/>
        <end position="776"/>
    </location>
</feature>
<comment type="catalytic activity">
    <reaction evidence="17 18">
        <text>L-seryl-[protein] + ATP = O-phospho-L-seryl-[protein] + ADP + H(+)</text>
        <dbReference type="Rhea" id="RHEA:17989"/>
        <dbReference type="Rhea" id="RHEA-COMP:9863"/>
        <dbReference type="Rhea" id="RHEA-COMP:11604"/>
        <dbReference type="ChEBI" id="CHEBI:15378"/>
        <dbReference type="ChEBI" id="CHEBI:29999"/>
        <dbReference type="ChEBI" id="CHEBI:30616"/>
        <dbReference type="ChEBI" id="CHEBI:83421"/>
        <dbReference type="ChEBI" id="CHEBI:456216"/>
        <dbReference type="EC" id="2.7.11.1"/>
    </reaction>
</comment>
<feature type="domain" description="EGF-like" evidence="24">
    <location>
        <begin position="275"/>
        <end position="312"/>
    </location>
</feature>
<dbReference type="InterPro" id="IPR008271">
    <property type="entry name" value="Ser/Thr_kinase_AS"/>
</dbReference>
<keyword evidence="5 21" id="KW-0812">Transmembrane</keyword>
<comment type="subcellular location">
    <subcellularLocation>
        <location evidence="1">Membrane</location>
        <topology evidence="1">Single-pass type I membrane protein</topology>
    </subcellularLocation>
</comment>
<keyword evidence="28" id="KW-1185">Reference proteome</keyword>
<dbReference type="PANTHER" id="PTHR47976">
    <property type="entry name" value="G-TYPE LECTIN S-RECEPTOR-LIKE SERINE/THREONINE-PROTEIN KINASE SD2-5"/>
    <property type="match status" value="1"/>
</dbReference>
<dbReference type="STRING" id="49390.A0A068UAW8"/>
<evidence type="ECO:0000256" key="5">
    <source>
        <dbReference type="ARBA" id="ARBA00022692"/>
    </source>
</evidence>
<dbReference type="PANTHER" id="PTHR47976:SF7">
    <property type="entry name" value="RECEPTOR-LIKE SERINE_THREONINE-PROTEIN KINASE"/>
    <property type="match status" value="1"/>
</dbReference>
<evidence type="ECO:0000256" key="22">
    <source>
        <dbReference type="SAM" id="SignalP"/>
    </source>
</evidence>
<evidence type="ECO:0000256" key="9">
    <source>
        <dbReference type="ARBA" id="ARBA00022777"/>
    </source>
</evidence>
<dbReference type="FunFam" id="2.90.10.30:FF:000001">
    <property type="entry name" value="Serine/threonine-protein kinase"/>
    <property type="match status" value="1"/>
</dbReference>
<feature type="domain" description="Bulb-type lectin" evidence="25">
    <location>
        <begin position="26"/>
        <end position="144"/>
    </location>
</feature>
<dbReference type="PROSITE" id="PS00107">
    <property type="entry name" value="PROTEIN_KINASE_ATP"/>
    <property type="match status" value="1"/>
</dbReference>
<keyword evidence="3 19" id="KW-0245">EGF-like domain</keyword>
<comment type="catalytic activity">
    <reaction evidence="16 18">
        <text>L-threonyl-[protein] + ATP = O-phospho-L-threonyl-[protein] + ADP + H(+)</text>
        <dbReference type="Rhea" id="RHEA:46608"/>
        <dbReference type="Rhea" id="RHEA-COMP:11060"/>
        <dbReference type="Rhea" id="RHEA-COMP:11605"/>
        <dbReference type="ChEBI" id="CHEBI:15378"/>
        <dbReference type="ChEBI" id="CHEBI:30013"/>
        <dbReference type="ChEBI" id="CHEBI:30616"/>
        <dbReference type="ChEBI" id="CHEBI:61977"/>
        <dbReference type="ChEBI" id="CHEBI:456216"/>
        <dbReference type="EC" id="2.7.11.1"/>
    </reaction>
</comment>
<evidence type="ECO:0000259" key="24">
    <source>
        <dbReference type="PROSITE" id="PS50026"/>
    </source>
</evidence>
<dbReference type="Proteomes" id="UP000295252">
    <property type="component" value="Chromosome IX"/>
</dbReference>
<dbReference type="InterPro" id="IPR000742">
    <property type="entry name" value="EGF"/>
</dbReference>
<keyword evidence="4 18" id="KW-0808">Transferase</keyword>
<dbReference type="PROSITE" id="PS50948">
    <property type="entry name" value="PAN"/>
    <property type="match status" value="1"/>
</dbReference>
<proteinExistence type="inferred from homology"/>
<dbReference type="Pfam" id="PF00954">
    <property type="entry name" value="S_locus_glycop"/>
    <property type="match status" value="1"/>
</dbReference>
<evidence type="ECO:0000313" key="28">
    <source>
        <dbReference type="Proteomes" id="UP000295252"/>
    </source>
</evidence>
<dbReference type="InterPro" id="IPR017441">
    <property type="entry name" value="Protein_kinase_ATP_BS"/>
</dbReference>
<evidence type="ECO:0000313" key="27">
    <source>
        <dbReference type="EMBL" id="CDP04773.1"/>
    </source>
</evidence>
<feature type="transmembrane region" description="Helical" evidence="21">
    <location>
        <begin position="433"/>
        <end position="455"/>
    </location>
</feature>
<feature type="signal peptide" evidence="22">
    <location>
        <begin position="1"/>
        <end position="20"/>
    </location>
</feature>
<gene>
    <name evidence="27" type="ORF">GSCOC_T00018871001</name>
</gene>
<evidence type="ECO:0000256" key="4">
    <source>
        <dbReference type="ARBA" id="ARBA00022679"/>
    </source>
</evidence>
<dbReference type="InterPro" id="IPR000719">
    <property type="entry name" value="Prot_kinase_dom"/>
</dbReference>
<dbReference type="EC" id="2.7.11.1" evidence="18"/>
<evidence type="ECO:0000256" key="17">
    <source>
        <dbReference type="ARBA" id="ARBA00048679"/>
    </source>
</evidence>
<dbReference type="GO" id="GO:0048544">
    <property type="term" value="P:recognition of pollen"/>
    <property type="evidence" value="ECO:0007669"/>
    <property type="project" value="InterPro"/>
</dbReference>
<dbReference type="Gene3D" id="2.90.10.10">
    <property type="entry name" value="Bulb-type lectin domain"/>
    <property type="match status" value="1"/>
</dbReference>
<keyword evidence="10 18" id="KW-0067">ATP-binding</keyword>
<evidence type="ECO:0000259" key="25">
    <source>
        <dbReference type="PROSITE" id="PS50927"/>
    </source>
</evidence>
<organism evidence="27 28">
    <name type="scientific">Coffea canephora</name>
    <name type="common">Robusta coffee</name>
    <dbReference type="NCBI Taxonomy" id="49390"/>
    <lineage>
        <taxon>Eukaryota</taxon>
        <taxon>Viridiplantae</taxon>
        <taxon>Streptophyta</taxon>
        <taxon>Embryophyta</taxon>
        <taxon>Tracheophyta</taxon>
        <taxon>Spermatophyta</taxon>
        <taxon>Magnoliopsida</taxon>
        <taxon>eudicotyledons</taxon>
        <taxon>Gunneridae</taxon>
        <taxon>Pentapetalae</taxon>
        <taxon>asterids</taxon>
        <taxon>lamiids</taxon>
        <taxon>Gentianales</taxon>
        <taxon>Rubiaceae</taxon>
        <taxon>Ixoroideae</taxon>
        <taxon>Gardenieae complex</taxon>
        <taxon>Bertiereae - Coffeeae clade</taxon>
        <taxon>Coffeeae</taxon>
        <taxon>Coffea</taxon>
    </lineage>
</organism>
<dbReference type="CDD" id="cd14066">
    <property type="entry name" value="STKc_IRAK"/>
    <property type="match status" value="1"/>
</dbReference>
<accession>A0A068UAW8</accession>
<evidence type="ECO:0000259" key="23">
    <source>
        <dbReference type="PROSITE" id="PS50011"/>
    </source>
</evidence>
<dbReference type="CDD" id="cd00053">
    <property type="entry name" value="EGF"/>
    <property type="match status" value="1"/>
</dbReference>
<feature type="binding site" evidence="20">
    <location>
        <position position="523"/>
    </location>
    <ligand>
        <name>ATP</name>
        <dbReference type="ChEBI" id="CHEBI:30616"/>
    </ligand>
</feature>
<evidence type="ECO:0000256" key="13">
    <source>
        <dbReference type="ARBA" id="ARBA00023157"/>
    </source>
</evidence>
<dbReference type="InterPro" id="IPR003609">
    <property type="entry name" value="Pan_app"/>
</dbReference>
<dbReference type="Gramene" id="CDP04773">
    <property type="protein sequence ID" value="CDP04773"/>
    <property type="gene ID" value="GSCOC_T00018871001"/>
</dbReference>
<keyword evidence="2 18" id="KW-0723">Serine/threonine-protein kinase</keyword>
<dbReference type="InParanoid" id="A0A068UAW8"/>
<evidence type="ECO:0000256" key="6">
    <source>
        <dbReference type="ARBA" id="ARBA00022729"/>
    </source>
</evidence>
<keyword evidence="15" id="KW-0325">Glycoprotein</keyword>
<feature type="domain" description="Apple" evidence="26">
    <location>
        <begin position="327"/>
        <end position="408"/>
    </location>
</feature>
<dbReference type="InterPro" id="IPR000858">
    <property type="entry name" value="S_locus_glycoprot_dom"/>
</dbReference>
<evidence type="ECO:0000256" key="15">
    <source>
        <dbReference type="ARBA" id="ARBA00023180"/>
    </source>
</evidence>
<keyword evidence="8 18" id="KW-0547">Nucleotide-binding</keyword>
<keyword evidence="7" id="KW-0430">Lectin</keyword>
<dbReference type="Gene3D" id="3.30.200.20">
    <property type="entry name" value="Phosphorylase Kinase, domain 1"/>
    <property type="match status" value="1"/>
</dbReference>
<keyword evidence="9 18" id="KW-0418">Kinase</keyword>
<dbReference type="GO" id="GO:0004674">
    <property type="term" value="F:protein serine/threonine kinase activity"/>
    <property type="evidence" value="ECO:0007669"/>
    <property type="project" value="UniProtKB-KW"/>
</dbReference>
<dbReference type="OMA" id="EYAYWAS"/>
<evidence type="ECO:0000256" key="18">
    <source>
        <dbReference type="PIRNR" id="PIRNR000641"/>
    </source>
</evidence>
<protein>
    <recommendedName>
        <fullName evidence="18">Receptor-like serine/threonine-protein kinase</fullName>
        <ecNumber evidence="18">2.7.11.1</ecNumber>
    </recommendedName>
</protein>
<evidence type="ECO:0000256" key="7">
    <source>
        <dbReference type="ARBA" id="ARBA00022734"/>
    </source>
</evidence>
<keyword evidence="13" id="KW-1015">Disulfide bond</keyword>
<dbReference type="SUPFAM" id="SSF51110">
    <property type="entry name" value="alpha-D-mannose-specific plant lectins"/>
    <property type="match status" value="2"/>
</dbReference>
<dbReference type="InterPro" id="IPR001480">
    <property type="entry name" value="Bulb-type_lectin_dom"/>
</dbReference>
<evidence type="ECO:0000259" key="26">
    <source>
        <dbReference type="PROSITE" id="PS50948"/>
    </source>
</evidence>
<evidence type="ECO:0000256" key="11">
    <source>
        <dbReference type="ARBA" id="ARBA00022989"/>
    </source>
</evidence>